<comment type="similarity">
    <text evidence="2 7">Belongs to the methyltransferase superfamily.</text>
</comment>
<keyword evidence="4 7" id="KW-0735">Signal-anchor</keyword>
<feature type="compositionally biased region" description="Basic and acidic residues" evidence="8">
    <location>
        <begin position="9"/>
        <end position="18"/>
    </location>
</feature>
<dbReference type="InterPro" id="IPR004159">
    <property type="entry name" value="Put_SAM_MeTrfase"/>
</dbReference>
<keyword evidence="4 7" id="KW-0812">Transmembrane</keyword>
<dbReference type="GO" id="GO:0012505">
    <property type="term" value="C:endomembrane system"/>
    <property type="evidence" value="ECO:0007669"/>
    <property type="project" value="UniProtKB-SubCell"/>
</dbReference>
<accession>A0A9R1WJW5</accession>
<dbReference type="PANTHER" id="PTHR10108:SF1112">
    <property type="entry name" value="METHYLTRANSFERASE"/>
    <property type="match status" value="1"/>
</dbReference>
<feature type="region of interest" description="Disordered" evidence="8">
    <location>
        <begin position="1"/>
        <end position="23"/>
    </location>
</feature>
<dbReference type="Pfam" id="PF03141">
    <property type="entry name" value="Methyltransf_29"/>
    <property type="match status" value="3"/>
</dbReference>
<protein>
    <recommendedName>
        <fullName evidence="7">Methyltransferase</fullName>
        <ecNumber evidence="7">2.1.1.-</ecNumber>
    </recommendedName>
</protein>
<dbReference type="GO" id="GO:0008168">
    <property type="term" value="F:methyltransferase activity"/>
    <property type="evidence" value="ECO:0007669"/>
    <property type="project" value="UniProtKB-UniRule"/>
</dbReference>
<dbReference type="SUPFAM" id="SSF53335">
    <property type="entry name" value="S-adenosyl-L-methionine-dependent methyltransferases"/>
    <property type="match status" value="1"/>
</dbReference>
<evidence type="ECO:0000256" key="1">
    <source>
        <dbReference type="ARBA" id="ARBA00004606"/>
    </source>
</evidence>
<dbReference type="EMBL" id="NBSK02000001">
    <property type="protein sequence ID" value="KAJ0226786.1"/>
    <property type="molecule type" value="Genomic_DNA"/>
</dbReference>
<evidence type="ECO:0000256" key="2">
    <source>
        <dbReference type="ARBA" id="ARBA00008361"/>
    </source>
</evidence>
<evidence type="ECO:0000256" key="4">
    <source>
        <dbReference type="ARBA" id="ARBA00022968"/>
    </source>
</evidence>
<keyword evidence="5 7" id="KW-0325">Glycoprotein</keyword>
<reference evidence="9 10" key="1">
    <citation type="journal article" date="2017" name="Nat. Commun.">
        <title>Genome assembly with in vitro proximity ligation data and whole-genome triplication in lettuce.</title>
        <authorList>
            <person name="Reyes-Chin-Wo S."/>
            <person name="Wang Z."/>
            <person name="Yang X."/>
            <person name="Kozik A."/>
            <person name="Arikit S."/>
            <person name="Song C."/>
            <person name="Xia L."/>
            <person name="Froenicke L."/>
            <person name="Lavelle D.O."/>
            <person name="Truco M.J."/>
            <person name="Xia R."/>
            <person name="Zhu S."/>
            <person name="Xu C."/>
            <person name="Xu H."/>
            <person name="Xu X."/>
            <person name="Cox K."/>
            <person name="Korf I."/>
            <person name="Meyers B.C."/>
            <person name="Michelmore R.W."/>
        </authorList>
    </citation>
    <scope>NUCLEOTIDE SEQUENCE [LARGE SCALE GENOMIC DNA]</scope>
    <source>
        <strain evidence="10">cv. Salinas</strain>
        <tissue evidence="9">Seedlings</tissue>
    </source>
</reference>
<organism evidence="9 10">
    <name type="scientific">Lactuca sativa</name>
    <name type="common">Garden lettuce</name>
    <dbReference type="NCBI Taxonomy" id="4236"/>
    <lineage>
        <taxon>Eukaryota</taxon>
        <taxon>Viridiplantae</taxon>
        <taxon>Streptophyta</taxon>
        <taxon>Embryophyta</taxon>
        <taxon>Tracheophyta</taxon>
        <taxon>Spermatophyta</taxon>
        <taxon>Magnoliopsida</taxon>
        <taxon>eudicotyledons</taxon>
        <taxon>Gunneridae</taxon>
        <taxon>Pentapetalae</taxon>
        <taxon>asterids</taxon>
        <taxon>campanulids</taxon>
        <taxon>Asterales</taxon>
        <taxon>Asteraceae</taxon>
        <taxon>Cichorioideae</taxon>
        <taxon>Cichorieae</taxon>
        <taxon>Lactucinae</taxon>
        <taxon>Lactuca</taxon>
    </lineage>
</organism>
<keyword evidence="3 7" id="KW-0489">Methyltransferase</keyword>
<evidence type="ECO:0000313" key="10">
    <source>
        <dbReference type="Proteomes" id="UP000235145"/>
    </source>
</evidence>
<evidence type="ECO:0000256" key="7">
    <source>
        <dbReference type="RuleBase" id="RU366043"/>
    </source>
</evidence>
<comment type="subcellular location">
    <subcellularLocation>
        <location evidence="6">Endomembrane system</location>
        <topology evidence="6">Single-pass membrane protein</topology>
    </subcellularLocation>
    <subcellularLocation>
        <location evidence="1 7">Membrane</location>
        <topology evidence="1 7">Single-pass type II membrane protein</topology>
    </subcellularLocation>
</comment>
<comment type="caution">
    <text evidence="9">The sequence shown here is derived from an EMBL/GenBank/DDBJ whole genome shotgun (WGS) entry which is preliminary data.</text>
</comment>
<proteinExistence type="inferred from homology"/>
<dbReference type="EC" id="2.1.1.-" evidence="7"/>
<name>A0A9R1WJW5_LACSA</name>
<dbReference type="InterPro" id="IPR029063">
    <property type="entry name" value="SAM-dependent_MTases_sf"/>
</dbReference>
<keyword evidence="10" id="KW-1185">Reference proteome</keyword>
<evidence type="ECO:0000256" key="8">
    <source>
        <dbReference type="SAM" id="MobiDB-lite"/>
    </source>
</evidence>
<dbReference type="GO" id="GO:0032259">
    <property type="term" value="P:methylation"/>
    <property type="evidence" value="ECO:0007669"/>
    <property type="project" value="UniProtKB-KW"/>
</dbReference>
<evidence type="ECO:0000256" key="3">
    <source>
        <dbReference type="ARBA" id="ARBA00022603"/>
    </source>
</evidence>
<dbReference type="AlphaFoldDB" id="A0A9R1WJW5"/>
<keyword evidence="7" id="KW-0808">Transferase</keyword>
<sequence>MDTNRMQRNKVDSDDERQKKKTREKSINTFISSFFLNFPYEPFESPTCLVPLPQGYKTPIRWPRSRDQSNFLTIGGFSFFNSDSDCIIQIWYNNVPRTKLVEVKGHQNWVKVTGEYLSFPGGGNQFKNGALHYIDHIKKSLPDIRWGKRTRVILDFGCVVASFGGYLFERDVFTMSFAPNDEHEAQVKFSLERGIPAISAVMGTQRLPFPSKIFDAIHWVSCRVPWHIEGDSSMHSIFKVSVENFYWSSTVSYDLVGILFSLLLQFTQTIQKMLKYGKLVVIYSDKLNQVGAAIYRKLTSNECYDNRKKMIHLYVEPMMIQMQSELEACMNKVPVDESIRGTKWPKTWPQRFAAALKDLNVWVMNVVPLDSPDTLPIIYERGLFWIYHTGVNHSVLTHVHMISFQILKKESHI</sequence>
<evidence type="ECO:0000256" key="6">
    <source>
        <dbReference type="ARBA" id="ARBA00037847"/>
    </source>
</evidence>
<evidence type="ECO:0000313" key="9">
    <source>
        <dbReference type="EMBL" id="KAJ0226786.1"/>
    </source>
</evidence>
<dbReference type="PANTHER" id="PTHR10108">
    <property type="entry name" value="SAM-DEPENDENT METHYLTRANSFERASE"/>
    <property type="match status" value="1"/>
</dbReference>
<dbReference type="GO" id="GO:0005737">
    <property type="term" value="C:cytoplasm"/>
    <property type="evidence" value="ECO:0000318"/>
    <property type="project" value="GO_Central"/>
</dbReference>
<evidence type="ECO:0000256" key="5">
    <source>
        <dbReference type="ARBA" id="ARBA00023180"/>
    </source>
</evidence>
<gene>
    <name evidence="9" type="ORF">LSAT_V11C100038360</name>
</gene>
<dbReference type="Proteomes" id="UP000235145">
    <property type="component" value="Unassembled WGS sequence"/>
</dbReference>
<dbReference type="GO" id="GO:0016020">
    <property type="term" value="C:membrane"/>
    <property type="evidence" value="ECO:0007669"/>
    <property type="project" value="UniProtKB-SubCell"/>
</dbReference>